<feature type="coiled-coil region" evidence="1">
    <location>
        <begin position="46"/>
        <end position="73"/>
    </location>
</feature>
<dbReference type="Proteomes" id="UP000886100">
    <property type="component" value="Unassembled WGS sequence"/>
</dbReference>
<organism evidence="2">
    <name type="scientific">Thiolapillus brandeum</name>
    <dbReference type="NCBI Taxonomy" id="1076588"/>
    <lineage>
        <taxon>Bacteria</taxon>
        <taxon>Pseudomonadati</taxon>
        <taxon>Pseudomonadota</taxon>
        <taxon>Gammaproteobacteria</taxon>
        <taxon>Chromatiales</taxon>
        <taxon>Sedimenticolaceae</taxon>
        <taxon>Thiolapillus</taxon>
    </lineage>
</organism>
<protein>
    <submittedName>
        <fullName evidence="2">Uncharacterized protein</fullName>
    </submittedName>
</protein>
<keyword evidence="1" id="KW-0175">Coiled coil</keyword>
<evidence type="ECO:0000313" key="2">
    <source>
        <dbReference type="EMBL" id="HHH12887.1"/>
    </source>
</evidence>
<evidence type="ECO:0000256" key="1">
    <source>
        <dbReference type="SAM" id="Coils"/>
    </source>
</evidence>
<dbReference type="AlphaFoldDB" id="A0A7C5N982"/>
<sequence length="76" mass="8731">MAARKRPLPARFKIQISSLEADVAFCNALITFAGQIPGTVYQRAEIRVYRTLEQELQQRLEAARREARERVEKLSA</sequence>
<comment type="caution">
    <text evidence="2">The sequence shown here is derived from an EMBL/GenBank/DDBJ whole genome shotgun (WGS) entry which is preliminary data.</text>
</comment>
<dbReference type="EMBL" id="DROM01000093">
    <property type="protein sequence ID" value="HHH12887.1"/>
    <property type="molecule type" value="Genomic_DNA"/>
</dbReference>
<name>A0A7C5N982_9GAMM</name>
<proteinExistence type="predicted"/>
<reference evidence="2" key="1">
    <citation type="journal article" date="2020" name="mSystems">
        <title>Genome- and Community-Level Interaction Insights into Carbon Utilization and Element Cycling Functions of Hydrothermarchaeota in Hydrothermal Sediment.</title>
        <authorList>
            <person name="Zhou Z."/>
            <person name="Liu Y."/>
            <person name="Xu W."/>
            <person name="Pan J."/>
            <person name="Luo Z.H."/>
            <person name="Li M."/>
        </authorList>
    </citation>
    <scope>NUCLEOTIDE SEQUENCE [LARGE SCALE GENOMIC DNA]</scope>
    <source>
        <strain evidence="2">HyVt-535</strain>
    </source>
</reference>
<accession>A0A7C5N982</accession>
<gene>
    <name evidence="2" type="ORF">ENJ98_01495</name>
</gene>